<gene>
    <name evidence="3" type="ORF">POCTA_138.1.T0240168</name>
</gene>
<evidence type="ECO:0000313" key="3">
    <source>
        <dbReference type="EMBL" id="CAD8150851.1"/>
    </source>
</evidence>
<name>A0A8S1T9W2_PAROT</name>
<comment type="caution">
    <text evidence="3">The sequence shown here is derived from an EMBL/GenBank/DDBJ whole genome shotgun (WGS) entry which is preliminary data.</text>
</comment>
<evidence type="ECO:0000313" key="4">
    <source>
        <dbReference type="Proteomes" id="UP000683925"/>
    </source>
</evidence>
<feature type="transmembrane region" description="Helical" evidence="2">
    <location>
        <begin position="457"/>
        <end position="480"/>
    </location>
</feature>
<evidence type="ECO:0000256" key="1">
    <source>
        <dbReference type="SAM" id="MobiDB-lite"/>
    </source>
</evidence>
<proteinExistence type="predicted"/>
<feature type="transmembrane region" description="Helical" evidence="2">
    <location>
        <begin position="102"/>
        <end position="123"/>
    </location>
</feature>
<feature type="compositionally biased region" description="Low complexity" evidence="1">
    <location>
        <begin position="28"/>
        <end position="41"/>
    </location>
</feature>
<dbReference type="EMBL" id="CAJJDP010000024">
    <property type="protein sequence ID" value="CAD8150851.1"/>
    <property type="molecule type" value="Genomic_DNA"/>
</dbReference>
<dbReference type="OMA" id="IDYPLMT"/>
<keyword evidence="2" id="KW-0472">Membrane</keyword>
<feature type="region of interest" description="Disordered" evidence="1">
    <location>
        <begin position="587"/>
        <end position="633"/>
    </location>
</feature>
<evidence type="ECO:0000256" key="2">
    <source>
        <dbReference type="SAM" id="Phobius"/>
    </source>
</evidence>
<organism evidence="3 4">
    <name type="scientific">Paramecium octaurelia</name>
    <dbReference type="NCBI Taxonomy" id="43137"/>
    <lineage>
        <taxon>Eukaryota</taxon>
        <taxon>Sar</taxon>
        <taxon>Alveolata</taxon>
        <taxon>Ciliophora</taxon>
        <taxon>Intramacronucleata</taxon>
        <taxon>Oligohymenophorea</taxon>
        <taxon>Peniculida</taxon>
        <taxon>Parameciidae</taxon>
        <taxon>Paramecium</taxon>
    </lineage>
</organism>
<feature type="transmembrane region" description="Helical" evidence="2">
    <location>
        <begin position="492"/>
        <end position="520"/>
    </location>
</feature>
<feature type="region of interest" description="Disordered" evidence="1">
    <location>
        <begin position="1"/>
        <end position="46"/>
    </location>
</feature>
<reference evidence="3" key="1">
    <citation type="submission" date="2021-01" db="EMBL/GenBank/DDBJ databases">
        <authorList>
            <consortium name="Genoscope - CEA"/>
            <person name="William W."/>
        </authorList>
    </citation>
    <scope>NUCLEOTIDE SEQUENCE</scope>
</reference>
<dbReference type="OrthoDB" id="301978at2759"/>
<protein>
    <recommendedName>
        <fullName evidence="5">Transmembrane protein</fullName>
    </recommendedName>
</protein>
<keyword evidence="2" id="KW-0812">Transmembrane</keyword>
<keyword evidence="2" id="KW-1133">Transmembrane helix</keyword>
<accession>A0A8S1T9W2</accession>
<feature type="compositionally biased region" description="Basic and acidic residues" evidence="1">
    <location>
        <begin position="1"/>
        <end position="27"/>
    </location>
</feature>
<keyword evidence="4" id="KW-1185">Reference proteome</keyword>
<sequence>MSEQDKNLEPQEFHPDQDQQPLKHDQDNNQNLDQDGQQQTQKYSESNQMGSVLNQVYYEEDPKMMRRDIIKKKKKQQKEQKLISARRLKRLLRKKPVDKVRLAYQAYFFIVSLTVLALSILSYRDQTVYEGDYEQFLDNMGSYVIDDIQYTYTNKNCKTQFGSEYSSLYEYYWPGTMIGCDCSQGFNFNSLKDQNIENIEGFFKQSFMLGRVCSQDMTTKNCETVDEQQPKTFNSWNDGSYGRPFVLCARRKTGISLQTNQSYCESENKTICGTGDNKFCVPSDMSCPISDIGFTTNSNYQNLSKLNDTNHGYIYDLGKGFYFYYLKNTSNLPLIEFRVTESDKVCRRNLNQNISPNRIDYPLMTDRRKQCENTDPLFKLIHSIDEEQFYLSNNVIYLKEKLPYFNIDTRYNWTMHSKTYIPWAPNCRGQIFDDVIHEGSTLSFVYISLRVQLGVTITYFIVIGLIFNIVGTMTACNFVWSCMATRPDSQYNYIFFIEIGFKIALQIAEIIVICVSFAIIDTKRLVIKDVNDNNCVSDPVSDYFFTNLENDLTRFAWSYNLANLVIFAVTLILDLIIIKHSLNQGHHHGAKKHHEKGEHQELEIGSNGESVNQQDVKSDQKLQVKSDILQSPK</sequence>
<feature type="transmembrane region" description="Helical" evidence="2">
    <location>
        <begin position="557"/>
        <end position="578"/>
    </location>
</feature>
<evidence type="ECO:0008006" key="5">
    <source>
        <dbReference type="Google" id="ProtNLM"/>
    </source>
</evidence>
<dbReference type="Proteomes" id="UP000683925">
    <property type="component" value="Unassembled WGS sequence"/>
</dbReference>
<dbReference type="AlphaFoldDB" id="A0A8S1T9W2"/>